<comment type="catalytic activity">
    <reaction evidence="3">
        <text>(2S,6S)-2,6-diaminopimelate = meso-2,6-diaminopimelate</text>
        <dbReference type="Rhea" id="RHEA:15393"/>
        <dbReference type="ChEBI" id="CHEBI:57609"/>
        <dbReference type="ChEBI" id="CHEBI:57791"/>
        <dbReference type="EC" id="5.1.1.7"/>
    </reaction>
</comment>
<keyword evidence="2 3" id="KW-0413">Isomerase</keyword>
<reference evidence="5 6" key="1">
    <citation type="journal article" date="2019" name="Nat. Microbiol.">
        <title>Mediterranean grassland soil C-N compound turnover is dependent on rainfall and depth, and is mediated by genomically divergent microorganisms.</title>
        <authorList>
            <person name="Diamond S."/>
            <person name="Andeer P.F."/>
            <person name="Li Z."/>
            <person name="Crits-Christoph A."/>
            <person name="Burstein D."/>
            <person name="Anantharaman K."/>
            <person name="Lane K.R."/>
            <person name="Thomas B.C."/>
            <person name="Pan C."/>
            <person name="Northen T.R."/>
            <person name="Banfield J.F."/>
        </authorList>
    </citation>
    <scope>NUCLEOTIDE SEQUENCE [LARGE SCALE GENOMIC DNA]</scope>
    <source>
        <strain evidence="5">NP_1</strain>
    </source>
</reference>
<comment type="similarity">
    <text evidence="1 3">Belongs to the diaminopimelate epimerase family.</text>
</comment>
<sequence>MDRNAFVKSHALGNDYLIIDPQALSFPLTERTIRLICDRHRGVGSDGILTPVPPVKADFGLRIFNPDGSEAEKSGNGLRIFARYLYDHGLTRKTQFTVETAGGVVAVRLHLRGSAVDRITVEMGRATFHSERIPVTGPPREVIDEAVDVDGQSLAITAVSMGNPHCVVFVPDLHRVDLHHLGPRLERHPMFPKRTNVQFAQVQAHDRVAALIWERGAGETLASGSSACAVAAAAVRKRLVDRILTVAMQGGELQISVSPDWSVEMTGPAVEICRGILSAPFLSALEAGE</sequence>
<comment type="pathway">
    <text evidence="3">Amino-acid biosynthesis; L-lysine biosynthesis via DAP pathway; DL-2,6-diaminopimelate from LL-2,6-diaminopimelate: step 1/1.</text>
</comment>
<comment type="function">
    <text evidence="3">Catalyzes the stereoinversion of LL-2,6-diaminopimelate (L,L-DAP) to meso-diaminopimelate (meso-DAP), a precursor of L-lysine and an essential component of the bacterial peptidoglycan.</text>
</comment>
<dbReference type="UniPathway" id="UPA00034">
    <property type="reaction ID" value="UER00025"/>
</dbReference>
<evidence type="ECO:0000256" key="4">
    <source>
        <dbReference type="NCBIfam" id="TIGR00652"/>
    </source>
</evidence>
<dbReference type="EC" id="5.1.1.7" evidence="3 4"/>
<keyword evidence="3" id="KW-0457">Lysine biosynthesis</keyword>
<evidence type="ECO:0000313" key="5">
    <source>
        <dbReference type="EMBL" id="TMJ11869.1"/>
    </source>
</evidence>
<feature type="binding site" evidence="3">
    <location>
        <position position="196"/>
    </location>
    <ligand>
        <name>substrate</name>
    </ligand>
</feature>
<dbReference type="NCBIfam" id="TIGR00652">
    <property type="entry name" value="DapF"/>
    <property type="match status" value="1"/>
</dbReference>
<evidence type="ECO:0000256" key="3">
    <source>
        <dbReference type="HAMAP-Rule" id="MF_00197"/>
    </source>
</evidence>
<accession>A0A537LV37</accession>
<keyword evidence="3" id="KW-0963">Cytoplasm</keyword>
<name>A0A537LV37_9BACT</name>
<feature type="binding site" evidence="3">
    <location>
        <position position="163"/>
    </location>
    <ligand>
        <name>substrate</name>
    </ligand>
</feature>
<protein>
    <recommendedName>
        <fullName evidence="3 4">Diaminopimelate epimerase</fullName>
        <shortName evidence="3">DAP epimerase</shortName>
        <ecNumber evidence="3 4">5.1.1.7</ecNumber>
    </recommendedName>
    <alternativeName>
        <fullName evidence="3">PLP-independent amino acid racemase</fullName>
    </alternativeName>
</protein>
<feature type="binding site" evidence="3">
    <location>
        <begin position="214"/>
        <end position="215"/>
    </location>
    <ligand>
        <name>substrate</name>
    </ligand>
</feature>
<dbReference type="PANTHER" id="PTHR31689">
    <property type="entry name" value="DIAMINOPIMELATE EPIMERASE, CHLOROPLASTIC"/>
    <property type="match status" value="1"/>
</dbReference>
<comment type="subunit">
    <text evidence="3">Homodimer.</text>
</comment>
<comment type="caution">
    <text evidence="5">The sequence shown here is derived from an EMBL/GenBank/DDBJ whole genome shotgun (WGS) entry which is preliminary data.</text>
</comment>
<comment type="subcellular location">
    <subcellularLocation>
        <location evidence="3">Cytoplasm</location>
    </subcellularLocation>
</comment>
<dbReference type="HAMAP" id="MF_00197">
    <property type="entry name" value="DAP_epimerase"/>
    <property type="match status" value="1"/>
</dbReference>
<dbReference type="EMBL" id="VBAI01000043">
    <property type="protein sequence ID" value="TMJ11869.1"/>
    <property type="molecule type" value="Genomic_DNA"/>
</dbReference>
<dbReference type="GO" id="GO:0009089">
    <property type="term" value="P:lysine biosynthetic process via diaminopimelate"/>
    <property type="evidence" value="ECO:0007669"/>
    <property type="project" value="UniProtKB-UniRule"/>
</dbReference>
<keyword evidence="3" id="KW-0028">Amino-acid biosynthesis</keyword>
<comment type="caution">
    <text evidence="3">Lacks conserved residue(s) required for the propagation of feature annotation.</text>
</comment>
<feature type="binding site" evidence="3">
    <location>
        <begin position="75"/>
        <end position="76"/>
    </location>
    <ligand>
        <name>substrate</name>
    </ligand>
</feature>
<evidence type="ECO:0000313" key="6">
    <source>
        <dbReference type="Proteomes" id="UP000315217"/>
    </source>
</evidence>
<dbReference type="GO" id="GO:0008837">
    <property type="term" value="F:diaminopimelate epimerase activity"/>
    <property type="evidence" value="ECO:0007669"/>
    <property type="project" value="UniProtKB-UniRule"/>
</dbReference>
<feature type="binding site" evidence="3">
    <location>
        <position position="65"/>
    </location>
    <ligand>
        <name>substrate</name>
    </ligand>
</feature>
<feature type="site" description="Could be important to modulate the pK values of the two catalytic cysteine residues" evidence="3">
    <location>
        <position position="165"/>
    </location>
</feature>
<dbReference type="Pfam" id="PF01678">
    <property type="entry name" value="DAP_epimerase"/>
    <property type="match status" value="2"/>
</dbReference>
<organism evidence="5 6">
    <name type="scientific">Candidatus Segetimicrobium genomatis</name>
    <dbReference type="NCBI Taxonomy" id="2569760"/>
    <lineage>
        <taxon>Bacteria</taxon>
        <taxon>Bacillati</taxon>
        <taxon>Candidatus Sysuimicrobiota</taxon>
        <taxon>Candidatus Sysuimicrobiia</taxon>
        <taxon>Candidatus Sysuimicrobiales</taxon>
        <taxon>Candidatus Segetimicrobiaceae</taxon>
        <taxon>Candidatus Segetimicrobium</taxon>
    </lineage>
</organism>
<feature type="binding site" evidence="3">
    <location>
        <begin position="224"/>
        <end position="225"/>
    </location>
    <ligand>
        <name>substrate</name>
    </ligand>
</feature>
<dbReference type="SUPFAM" id="SSF54506">
    <property type="entry name" value="Diaminopimelate epimerase-like"/>
    <property type="match status" value="1"/>
</dbReference>
<dbReference type="PANTHER" id="PTHR31689:SF0">
    <property type="entry name" value="DIAMINOPIMELATE EPIMERASE"/>
    <property type="match status" value="1"/>
</dbReference>
<feature type="binding site" evidence="3">
    <location>
        <position position="14"/>
    </location>
    <ligand>
        <name>substrate</name>
    </ligand>
</feature>
<dbReference type="AlphaFoldDB" id="A0A537LV37"/>
<evidence type="ECO:0000256" key="2">
    <source>
        <dbReference type="ARBA" id="ARBA00023235"/>
    </source>
</evidence>
<dbReference type="Gene3D" id="3.10.310.10">
    <property type="entry name" value="Diaminopimelate Epimerase, Chain A, domain 1"/>
    <property type="match status" value="2"/>
</dbReference>
<gene>
    <name evidence="3" type="primary">dapF</name>
    <name evidence="5" type="ORF">E6G98_04175</name>
</gene>
<feature type="site" description="Could be important to modulate the pK values of the two catalytic cysteine residues" evidence="3">
    <location>
        <position position="214"/>
    </location>
</feature>
<proteinExistence type="inferred from homology"/>
<dbReference type="GO" id="GO:0005829">
    <property type="term" value="C:cytosol"/>
    <property type="evidence" value="ECO:0007669"/>
    <property type="project" value="TreeGrafter"/>
</dbReference>
<dbReference type="InterPro" id="IPR001653">
    <property type="entry name" value="DAP_epimerase_DapF"/>
</dbReference>
<evidence type="ECO:0000256" key="1">
    <source>
        <dbReference type="ARBA" id="ARBA00010219"/>
    </source>
</evidence>
<dbReference type="Proteomes" id="UP000315217">
    <property type="component" value="Unassembled WGS sequence"/>
</dbReference>